<protein>
    <submittedName>
        <fullName evidence="1">Uncharacterized protein</fullName>
    </submittedName>
</protein>
<accession>A0AAD9UI18</accession>
<gene>
    <name evidence="1" type="ORF">NP493_88g03026</name>
</gene>
<evidence type="ECO:0000313" key="1">
    <source>
        <dbReference type="EMBL" id="KAK2190105.1"/>
    </source>
</evidence>
<organism evidence="1 2">
    <name type="scientific">Ridgeia piscesae</name>
    <name type="common">Tubeworm</name>
    <dbReference type="NCBI Taxonomy" id="27915"/>
    <lineage>
        <taxon>Eukaryota</taxon>
        <taxon>Metazoa</taxon>
        <taxon>Spiralia</taxon>
        <taxon>Lophotrochozoa</taxon>
        <taxon>Annelida</taxon>
        <taxon>Polychaeta</taxon>
        <taxon>Sedentaria</taxon>
        <taxon>Canalipalpata</taxon>
        <taxon>Sabellida</taxon>
        <taxon>Siboglinidae</taxon>
        <taxon>Ridgeia</taxon>
    </lineage>
</organism>
<dbReference type="AlphaFoldDB" id="A0AAD9UI18"/>
<proteinExistence type="predicted"/>
<evidence type="ECO:0000313" key="2">
    <source>
        <dbReference type="Proteomes" id="UP001209878"/>
    </source>
</evidence>
<reference evidence="1" key="1">
    <citation type="journal article" date="2023" name="Mol. Biol. Evol.">
        <title>Third-Generation Sequencing Reveals the Adaptive Role of the Epigenome in Three Deep-Sea Polychaetes.</title>
        <authorList>
            <person name="Perez M."/>
            <person name="Aroh O."/>
            <person name="Sun Y."/>
            <person name="Lan Y."/>
            <person name="Juniper S.K."/>
            <person name="Young C.R."/>
            <person name="Angers B."/>
            <person name="Qian P.Y."/>
        </authorList>
    </citation>
    <scope>NUCLEOTIDE SEQUENCE</scope>
    <source>
        <strain evidence="1">R07B-5</strain>
    </source>
</reference>
<dbReference type="Proteomes" id="UP001209878">
    <property type="component" value="Unassembled WGS sequence"/>
</dbReference>
<dbReference type="EMBL" id="JAODUO010000088">
    <property type="protein sequence ID" value="KAK2190105.1"/>
    <property type="molecule type" value="Genomic_DNA"/>
</dbReference>
<keyword evidence="2" id="KW-1185">Reference proteome</keyword>
<comment type="caution">
    <text evidence="1">The sequence shown here is derived from an EMBL/GenBank/DDBJ whole genome shotgun (WGS) entry which is preliminary data.</text>
</comment>
<name>A0AAD9UI18_RIDPI</name>
<sequence>MATNGDVNSDTVPSVPLHAVGTWNRQPVWRVTRYALCLDSGQDVPISHQCRRYVTNCNKNVVLILLVLARRSPYALDDGGIWPRLPSRNPSRRARRILASTIELRRFEVGQPAPVSRQPTATISSIEFRVSWPRWGKAAG</sequence>